<evidence type="ECO:0000256" key="5">
    <source>
        <dbReference type="RuleBase" id="RU000304"/>
    </source>
</evidence>
<comment type="similarity">
    <text evidence="1">Belongs to the protein kinase superfamily. STE Ser/Thr protein kinase family. STE20 subfamily.</text>
</comment>
<dbReference type="InterPro" id="IPR011009">
    <property type="entry name" value="Kinase-like_dom_sf"/>
</dbReference>
<dbReference type="PANTHER" id="PTHR48014">
    <property type="entry name" value="SERINE/THREONINE-PROTEIN KINASE FRAY2"/>
    <property type="match status" value="1"/>
</dbReference>
<dbReference type="InterPro" id="IPR017441">
    <property type="entry name" value="Protein_kinase_ATP_BS"/>
</dbReference>
<dbReference type="GO" id="GO:0043539">
    <property type="term" value="F:protein serine/threonine kinase activator activity"/>
    <property type="evidence" value="ECO:0007669"/>
    <property type="project" value="InterPro"/>
</dbReference>
<reference evidence="8" key="1">
    <citation type="submission" date="2020-05" db="EMBL/GenBank/DDBJ databases">
        <title>Phylogenomic resolution of chytrid fungi.</title>
        <authorList>
            <person name="Stajich J.E."/>
            <person name="Amses K."/>
            <person name="Simmons R."/>
            <person name="Seto K."/>
            <person name="Myers J."/>
            <person name="Bonds A."/>
            <person name="Quandt C.A."/>
            <person name="Barry K."/>
            <person name="Liu P."/>
            <person name="Grigoriev I."/>
            <person name="Longcore J.E."/>
            <person name="James T.Y."/>
        </authorList>
    </citation>
    <scope>NUCLEOTIDE SEQUENCE</scope>
    <source>
        <strain evidence="8">JEL0476</strain>
    </source>
</reference>
<dbReference type="PROSITE" id="PS50011">
    <property type="entry name" value="PROTEIN_KINASE_DOM"/>
    <property type="match status" value="1"/>
</dbReference>
<name>A0AAD5UA16_9FUNG</name>
<dbReference type="GO" id="GO:1902554">
    <property type="term" value="C:serine/threonine protein kinase complex"/>
    <property type="evidence" value="ECO:0007669"/>
    <property type="project" value="TreeGrafter"/>
</dbReference>
<keyword evidence="5" id="KW-0723">Serine/threonine-protein kinase</keyword>
<dbReference type="InterPro" id="IPR008271">
    <property type="entry name" value="Ser/Thr_kinase_AS"/>
</dbReference>
<keyword evidence="5" id="KW-0418">Kinase</keyword>
<dbReference type="GO" id="GO:0006611">
    <property type="term" value="P:protein export from nucleus"/>
    <property type="evidence" value="ECO:0007669"/>
    <property type="project" value="TreeGrafter"/>
</dbReference>
<proteinExistence type="inferred from homology"/>
<evidence type="ECO:0000256" key="4">
    <source>
        <dbReference type="PROSITE-ProRule" id="PRU10141"/>
    </source>
</evidence>
<dbReference type="GO" id="GO:0005524">
    <property type="term" value="F:ATP binding"/>
    <property type="evidence" value="ECO:0007669"/>
    <property type="project" value="UniProtKB-UniRule"/>
</dbReference>
<evidence type="ECO:0000313" key="8">
    <source>
        <dbReference type="EMBL" id="KAJ3226966.1"/>
    </source>
</evidence>
<feature type="binding site" evidence="4">
    <location>
        <position position="55"/>
    </location>
    <ligand>
        <name>ATP</name>
        <dbReference type="ChEBI" id="CHEBI:30616"/>
    </ligand>
</feature>
<dbReference type="Pfam" id="PF00069">
    <property type="entry name" value="Pkinase"/>
    <property type="match status" value="1"/>
</dbReference>
<protein>
    <recommendedName>
        <fullName evidence="7">Protein kinase domain-containing protein</fullName>
    </recommendedName>
</protein>
<keyword evidence="5" id="KW-0808">Transferase</keyword>
<evidence type="ECO:0000259" key="7">
    <source>
        <dbReference type="PROSITE" id="PS50011"/>
    </source>
</evidence>
<accession>A0AAD5UA16</accession>
<dbReference type="Gene3D" id="3.30.200.20">
    <property type="entry name" value="Phosphorylase Kinase, domain 1"/>
    <property type="match status" value="1"/>
</dbReference>
<evidence type="ECO:0000313" key="9">
    <source>
        <dbReference type="Proteomes" id="UP001211065"/>
    </source>
</evidence>
<keyword evidence="2 4" id="KW-0547">Nucleotide-binding</keyword>
<dbReference type="InterPro" id="IPR047173">
    <property type="entry name" value="STRAD_A/B-like"/>
</dbReference>
<evidence type="ECO:0000256" key="2">
    <source>
        <dbReference type="ARBA" id="ARBA00022741"/>
    </source>
</evidence>
<evidence type="ECO:0000256" key="6">
    <source>
        <dbReference type="SAM" id="MobiDB-lite"/>
    </source>
</evidence>
<dbReference type="GO" id="GO:0004674">
    <property type="term" value="F:protein serine/threonine kinase activity"/>
    <property type="evidence" value="ECO:0007669"/>
    <property type="project" value="UniProtKB-KW"/>
</dbReference>
<dbReference type="PROSITE" id="PS00107">
    <property type="entry name" value="PROTEIN_KINASE_ATP"/>
    <property type="match status" value="1"/>
</dbReference>
<sequence length="388" mass="43927">MHLPKNTSSQTFSDDENSYSKNLEDYKIISTIGYGSSAVVHLAKYLPLDSSVAMKEIDTDLFENHHIDELRREIQIMSLSKHPNLLPIYSSFITGSKLYIITPFFEGGSCLDILKTSFPGGLDEVSIATILKRVLKGLVYLHQNNLVHRDIKAANILIKKNGTTKLADFGVSSSLIDNSARIGLRKTFVGTPCWMAPEVMEQSHGYNSKADIWSFGITCLELATGKPPLASCAPLKVSYIAQIEFKRESIEKSNHKTFSRNFKKLVTSCLKKDPNARLTAEELLKLKFFKFKSRKCHYLKQTILKNLTSAQDRIHHQNGAAFLEEENSQTAEAWDFSSDSTKKPQIDNSDKTAQSNERVIDHYNLTKRKKQKKKGRFILIDEEVNFEP</sequence>
<feature type="domain" description="Protein kinase" evidence="7">
    <location>
        <begin position="26"/>
        <end position="289"/>
    </location>
</feature>
<dbReference type="PANTHER" id="PTHR48014:SF21">
    <property type="entry name" value="SERINE_THREONINE-PROTEIN KINASE FRAY2"/>
    <property type="match status" value="1"/>
</dbReference>
<dbReference type="AlphaFoldDB" id="A0AAD5UA16"/>
<dbReference type="InterPro" id="IPR000719">
    <property type="entry name" value="Prot_kinase_dom"/>
</dbReference>
<dbReference type="EMBL" id="JADGJW010000025">
    <property type="protein sequence ID" value="KAJ3226966.1"/>
    <property type="molecule type" value="Genomic_DNA"/>
</dbReference>
<dbReference type="SMART" id="SM00220">
    <property type="entry name" value="S_TKc"/>
    <property type="match status" value="1"/>
</dbReference>
<dbReference type="Proteomes" id="UP001211065">
    <property type="component" value="Unassembled WGS sequence"/>
</dbReference>
<evidence type="ECO:0000256" key="1">
    <source>
        <dbReference type="ARBA" id="ARBA00008874"/>
    </source>
</evidence>
<feature type="compositionally biased region" description="Basic and acidic residues" evidence="6">
    <location>
        <begin position="340"/>
        <end position="350"/>
    </location>
</feature>
<keyword evidence="3 4" id="KW-0067">ATP-binding</keyword>
<dbReference type="SUPFAM" id="SSF56112">
    <property type="entry name" value="Protein kinase-like (PK-like)"/>
    <property type="match status" value="1"/>
</dbReference>
<feature type="region of interest" description="Disordered" evidence="6">
    <location>
        <begin position="333"/>
        <end position="373"/>
    </location>
</feature>
<dbReference type="PROSITE" id="PS00108">
    <property type="entry name" value="PROTEIN_KINASE_ST"/>
    <property type="match status" value="1"/>
</dbReference>
<keyword evidence="9" id="KW-1185">Reference proteome</keyword>
<dbReference type="Gene3D" id="1.10.510.10">
    <property type="entry name" value="Transferase(Phosphotransferase) domain 1"/>
    <property type="match status" value="1"/>
</dbReference>
<comment type="caution">
    <text evidence="8">The sequence shown here is derived from an EMBL/GenBank/DDBJ whole genome shotgun (WGS) entry which is preliminary data.</text>
</comment>
<gene>
    <name evidence="8" type="ORF">HK099_003758</name>
</gene>
<organism evidence="8 9">
    <name type="scientific">Clydaea vesicula</name>
    <dbReference type="NCBI Taxonomy" id="447962"/>
    <lineage>
        <taxon>Eukaryota</taxon>
        <taxon>Fungi</taxon>
        <taxon>Fungi incertae sedis</taxon>
        <taxon>Chytridiomycota</taxon>
        <taxon>Chytridiomycota incertae sedis</taxon>
        <taxon>Chytridiomycetes</taxon>
        <taxon>Lobulomycetales</taxon>
        <taxon>Lobulomycetaceae</taxon>
        <taxon>Clydaea</taxon>
    </lineage>
</organism>
<evidence type="ECO:0000256" key="3">
    <source>
        <dbReference type="ARBA" id="ARBA00022840"/>
    </source>
</evidence>